<evidence type="ECO:0000313" key="2">
    <source>
        <dbReference type="EMBL" id="CAA9229051.1"/>
    </source>
</evidence>
<sequence>MLGRGTGESFKETGKGPHRAGKPPRRETARVPEKRPFCAAAPPGVPFGKIPGSFPGGAPEGPVTCRPARRAFSANGGRGKSVKREGVAVKKARCRRCGRGSWGAWCVIFAHSPIAVPFFAKEEAMSVFFRRNQPFRPDWG</sequence>
<dbReference type="EMBL" id="CADCTQ010000078">
    <property type="protein sequence ID" value="CAA9229051.1"/>
    <property type="molecule type" value="Genomic_DNA"/>
</dbReference>
<reference evidence="2" key="1">
    <citation type="submission" date="2020-02" db="EMBL/GenBank/DDBJ databases">
        <authorList>
            <person name="Meier V. D."/>
        </authorList>
    </citation>
    <scope>NUCLEOTIDE SEQUENCE</scope>
    <source>
        <strain evidence="2">AVDCRST_MAG56</strain>
    </source>
</reference>
<organism evidence="2">
    <name type="scientific">uncultured Cytophagales bacterium</name>
    <dbReference type="NCBI Taxonomy" id="158755"/>
    <lineage>
        <taxon>Bacteria</taxon>
        <taxon>Pseudomonadati</taxon>
        <taxon>Bacteroidota</taxon>
        <taxon>Sphingobacteriia</taxon>
        <taxon>Sphingobacteriales</taxon>
        <taxon>environmental samples</taxon>
    </lineage>
</organism>
<gene>
    <name evidence="2" type="ORF">AVDCRST_MAG56-828</name>
</gene>
<evidence type="ECO:0000256" key="1">
    <source>
        <dbReference type="SAM" id="MobiDB-lite"/>
    </source>
</evidence>
<dbReference type="AlphaFoldDB" id="A0A6J4HPD6"/>
<protein>
    <submittedName>
        <fullName evidence="2">Uncharacterized protein</fullName>
    </submittedName>
</protein>
<proteinExistence type="predicted"/>
<accession>A0A6J4HPD6</accession>
<name>A0A6J4HPD6_9SPHI</name>
<feature type="region of interest" description="Disordered" evidence="1">
    <location>
        <begin position="1"/>
        <end position="37"/>
    </location>
</feature>
<feature type="compositionally biased region" description="Basic and acidic residues" evidence="1">
    <location>
        <begin position="24"/>
        <end position="36"/>
    </location>
</feature>